<sequence>MVKIIGICGGSGSGKTTLLNRLKLALKDQEPTVVSMDNYYKPYEQQLRDENGEVNFDLPTSLYEEKLVADVMRLKQGEKVYLKEYQYNASDEPPQEICLAPSKCIVVEGLFTLHYKALREQLNYSVYVELDKEEQLRRRILRDVATRGYDEEMIKYQWKHHVEPCYAQFLQPYRSGADFVFHNDHRAEEDFENLLRNLQRELNFK</sequence>
<gene>
    <name evidence="2" type="ORF">SAMN05216474_1542</name>
</gene>
<dbReference type="AlphaFoldDB" id="A0A1I6ZQI6"/>
<dbReference type="RefSeq" id="WP_090247869.1">
    <property type="nucleotide sequence ID" value="NZ_FPAS01000002.1"/>
</dbReference>
<dbReference type="InterPro" id="IPR006083">
    <property type="entry name" value="PRK/URK"/>
</dbReference>
<evidence type="ECO:0000259" key="1">
    <source>
        <dbReference type="Pfam" id="PF00485"/>
    </source>
</evidence>
<dbReference type="PRINTS" id="PR00988">
    <property type="entry name" value="URIDINKINASE"/>
</dbReference>
<organism evidence="2 3">
    <name type="scientific">Lishizhenia tianjinensis</name>
    <dbReference type="NCBI Taxonomy" id="477690"/>
    <lineage>
        <taxon>Bacteria</taxon>
        <taxon>Pseudomonadati</taxon>
        <taxon>Bacteroidota</taxon>
        <taxon>Flavobacteriia</taxon>
        <taxon>Flavobacteriales</taxon>
        <taxon>Crocinitomicaceae</taxon>
        <taxon>Lishizhenia</taxon>
    </lineage>
</organism>
<dbReference type="GO" id="GO:0005524">
    <property type="term" value="F:ATP binding"/>
    <property type="evidence" value="ECO:0007669"/>
    <property type="project" value="InterPro"/>
</dbReference>
<dbReference type="STRING" id="477690.SAMN05216474_1542"/>
<dbReference type="PANTHER" id="PTHR10285">
    <property type="entry name" value="URIDINE KINASE"/>
    <property type="match status" value="1"/>
</dbReference>
<name>A0A1I6ZQI6_9FLAO</name>
<dbReference type="GO" id="GO:0016301">
    <property type="term" value="F:kinase activity"/>
    <property type="evidence" value="ECO:0007669"/>
    <property type="project" value="UniProtKB-KW"/>
</dbReference>
<reference evidence="2 3" key="1">
    <citation type="submission" date="2016-10" db="EMBL/GenBank/DDBJ databases">
        <authorList>
            <person name="de Groot N.N."/>
        </authorList>
    </citation>
    <scope>NUCLEOTIDE SEQUENCE [LARGE SCALE GENOMIC DNA]</scope>
    <source>
        <strain evidence="2 3">CGMCC 1.7005</strain>
    </source>
</reference>
<dbReference type="SUPFAM" id="SSF52540">
    <property type="entry name" value="P-loop containing nucleoside triphosphate hydrolases"/>
    <property type="match status" value="1"/>
</dbReference>
<dbReference type="EMBL" id="FPAS01000002">
    <property type="protein sequence ID" value="SFT64890.1"/>
    <property type="molecule type" value="Genomic_DNA"/>
</dbReference>
<feature type="domain" description="Phosphoribulokinase/uridine kinase" evidence="1">
    <location>
        <begin position="4"/>
        <end position="182"/>
    </location>
</feature>
<dbReference type="OrthoDB" id="9777642at2"/>
<dbReference type="InterPro" id="IPR027417">
    <property type="entry name" value="P-loop_NTPase"/>
</dbReference>
<dbReference type="Proteomes" id="UP000236454">
    <property type="component" value="Unassembled WGS sequence"/>
</dbReference>
<proteinExistence type="predicted"/>
<evidence type="ECO:0000313" key="3">
    <source>
        <dbReference type="Proteomes" id="UP000236454"/>
    </source>
</evidence>
<keyword evidence="3" id="KW-1185">Reference proteome</keyword>
<protein>
    <submittedName>
        <fullName evidence="2">Uridine kinase</fullName>
    </submittedName>
</protein>
<keyword evidence="2" id="KW-0418">Kinase</keyword>
<dbReference type="Gene3D" id="3.40.50.300">
    <property type="entry name" value="P-loop containing nucleotide triphosphate hydrolases"/>
    <property type="match status" value="1"/>
</dbReference>
<accession>A0A1I6ZQI6</accession>
<dbReference type="Pfam" id="PF00485">
    <property type="entry name" value="PRK"/>
    <property type="match status" value="1"/>
</dbReference>
<keyword evidence="2" id="KW-0808">Transferase</keyword>
<evidence type="ECO:0000313" key="2">
    <source>
        <dbReference type="EMBL" id="SFT64890.1"/>
    </source>
</evidence>